<dbReference type="RefSeq" id="XP_012888547.1">
    <property type="nucleotide sequence ID" value="XM_013033093.1"/>
</dbReference>
<feature type="coiled-coil region" evidence="1">
    <location>
        <begin position="381"/>
        <end position="422"/>
    </location>
</feature>
<dbReference type="GO" id="GO:0005814">
    <property type="term" value="C:centriole"/>
    <property type="evidence" value="ECO:0007669"/>
    <property type="project" value="TreeGrafter"/>
</dbReference>
<feature type="compositionally biased region" description="Polar residues" evidence="2">
    <location>
        <begin position="834"/>
        <end position="844"/>
    </location>
</feature>
<evidence type="ECO:0000256" key="1">
    <source>
        <dbReference type="SAM" id="Coils"/>
    </source>
</evidence>
<feature type="compositionally biased region" description="Pro residues" evidence="2">
    <location>
        <begin position="728"/>
        <end position="738"/>
    </location>
</feature>
<dbReference type="GO" id="GO:0034451">
    <property type="term" value="C:centriolar satellite"/>
    <property type="evidence" value="ECO:0007669"/>
    <property type="project" value="TreeGrafter"/>
</dbReference>
<dbReference type="GO" id="GO:0005876">
    <property type="term" value="C:spindle microtubule"/>
    <property type="evidence" value="ECO:0007669"/>
    <property type="project" value="TreeGrafter"/>
</dbReference>
<evidence type="ECO:0000313" key="4">
    <source>
        <dbReference type="RefSeq" id="XP_012888547.1"/>
    </source>
</evidence>
<reference evidence="4" key="1">
    <citation type="submission" date="2025-08" db="UniProtKB">
        <authorList>
            <consortium name="RefSeq"/>
        </authorList>
    </citation>
    <scope>IDENTIFICATION</scope>
    <source>
        <tissue evidence="4">Kidney</tissue>
    </source>
</reference>
<dbReference type="PANTHER" id="PTHR46725">
    <property type="entry name" value="COILED-COIL DOMAIN-CONTAINING PROTEIN 57"/>
    <property type="match status" value="1"/>
</dbReference>
<feature type="region of interest" description="Disordered" evidence="2">
    <location>
        <begin position="490"/>
        <end position="516"/>
    </location>
</feature>
<dbReference type="GO" id="GO:0007020">
    <property type="term" value="P:microtubule nucleation"/>
    <property type="evidence" value="ECO:0007669"/>
    <property type="project" value="TreeGrafter"/>
</dbReference>
<dbReference type="GO" id="GO:0045931">
    <property type="term" value="P:positive regulation of mitotic cell cycle"/>
    <property type="evidence" value="ECO:0007669"/>
    <property type="project" value="TreeGrafter"/>
</dbReference>
<name>A0A1S3GKL4_DIPOR</name>
<feature type="region of interest" description="Disordered" evidence="2">
    <location>
        <begin position="717"/>
        <end position="744"/>
    </location>
</feature>
<sequence>MLLPCSEQALSQLLTRKEEEWRALQAHRAQLQEAALHDARARLEEAQGKLQRLQEDFVYNLQVLEERDRELERYDALFAEARAQEEARQAETSELRIEVAKLKQALAREARHSEELQQQQQLKLQEHRLELERIHSEKNGELDQQREQYENLKWRLERKLKEVDGELALQRQELLLEFASEMQKREQEFHLKADNMSNVVLTCELKVKFLNKELEALKEAGVHAAECLQRAEVTNAELESRLQSQTWELRDLEAVKDARIKELEDKLHSVHLARKKEEDAFKRKHEALDRLVREKDTALVSVKGTRLEQQQAHEARVKQLQAQCESLEGQLHKVEQAQATVLQEKEAIIGRLCEDVAALEAGRDAQMAQMAKDVISRDLQVQTLQEGEEKLKAQLVRCQQDIDRYKQQLTLALERERSLEREQVQLGLDWQRRCDDVERDQIQKSEALIQGLTEARDQVAAKLQEAERALCEQELVLRAVTLERDQAVEALRGNGPHPGPEMQVPVRQPDGEMSGISPSAEVQQLREQNMSLRNAVSQMRREMETLSSQIPPAAQLGESPEANPPDPGGEGDTARPDYILALEAEIQSLQHKFQSLEEQLVSVPEPPERSPGPAAPDADPQALAEPEGAAPWASQAGTGLALRKLRDRVHLLDLLVTQLKKKVRQTPLEPELLYDMDQVQLEVQELQTQVAELEQHLSMAGQRGGRPAQQRLTVGLESTEDQGQLPGHPQPGAPPPQAPHLQRKLQEATRRILRLHLEKEQLIEMGNRLRAELGQAKGKPPPHPPPPAQEPPRPAPSEAPVCPTQPLGELQPHGTQDRKCAKKKSSLELAGRSQPPSAQTATCQKENRSPKPRQAQDVPGEDGHLARRSSSLASSSLQDTWRLLDLGSSPSLDDSMPAQPDLGHKGQRMAIPKGIAGSGWHAACQNIVVCGGRRCVGDSAVWENIVVCGGRCCVEVAAVWGTLLCGGRHCVGYAAVWGNIVVCGVRRCVGYAAVWENIVVCGVRRCVGDAAVWENIVVCGETWLCGELRCVRDIDVWENVVVWGMLSCGGHLR</sequence>
<proteinExistence type="predicted"/>
<evidence type="ECO:0000256" key="2">
    <source>
        <dbReference type="SAM" id="MobiDB-lite"/>
    </source>
</evidence>
<feature type="region of interest" description="Disordered" evidence="2">
    <location>
        <begin position="599"/>
        <end position="632"/>
    </location>
</feature>
<dbReference type="InterPro" id="IPR042481">
    <property type="entry name" value="CCDC57"/>
</dbReference>
<feature type="compositionally biased region" description="Low complexity" evidence="2">
    <location>
        <begin position="615"/>
        <end position="627"/>
    </location>
</feature>
<dbReference type="GO" id="GO:0060271">
    <property type="term" value="P:cilium assembly"/>
    <property type="evidence" value="ECO:0007669"/>
    <property type="project" value="TreeGrafter"/>
</dbReference>
<feature type="compositionally biased region" description="Pro residues" evidence="2">
    <location>
        <begin position="779"/>
        <end position="797"/>
    </location>
</feature>
<dbReference type="STRING" id="10020.ENSDORP00000010128"/>
<feature type="coiled-coil region" evidence="1">
    <location>
        <begin position="310"/>
        <end position="337"/>
    </location>
</feature>
<protein>
    <submittedName>
        <fullName evidence="4">Coiled-coil domain-containing protein 57</fullName>
    </submittedName>
</protein>
<dbReference type="InParanoid" id="A0A1S3GKL4"/>
<dbReference type="CTD" id="284001"/>
<dbReference type="GO" id="GO:0007099">
    <property type="term" value="P:centriole replication"/>
    <property type="evidence" value="ECO:0007669"/>
    <property type="project" value="TreeGrafter"/>
</dbReference>
<accession>A0A1S3GKL4</accession>
<dbReference type="OrthoDB" id="568502at2759"/>
<dbReference type="KEGG" id="dord:105998396"/>
<dbReference type="PANTHER" id="PTHR46725:SF1">
    <property type="entry name" value="COILED-COIL DOMAIN-CONTAINING PROTEIN 57"/>
    <property type="match status" value="1"/>
</dbReference>
<gene>
    <name evidence="4" type="primary">Ccdc57</name>
</gene>
<feature type="region of interest" description="Disordered" evidence="2">
    <location>
        <begin position="774"/>
        <end position="873"/>
    </location>
</feature>
<feature type="coiled-coil region" evidence="1">
    <location>
        <begin position="14"/>
        <end position="173"/>
    </location>
</feature>
<keyword evidence="3" id="KW-1185">Reference proteome</keyword>
<feature type="coiled-coil region" evidence="1">
    <location>
        <begin position="200"/>
        <end position="280"/>
    </location>
</feature>
<feature type="region of interest" description="Disordered" evidence="2">
    <location>
        <begin position="538"/>
        <end position="574"/>
    </location>
</feature>
<keyword evidence="1" id="KW-0175">Coiled coil</keyword>
<dbReference type="Proteomes" id="UP000081671">
    <property type="component" value="Unplaced"/>
</dbReference>
<feature type="coiled-coil region" evidence="1">
    <location>
        <begin position="676"/>
        <end position="703"/>
    </location>
</feature>
<dbReference type="AlphaFoldDB" id="A0A1S3GKL4"/>
<dbReference type="FunCoup" id="A0A1S3GKL4">
    <property type="interactions" value="254"/>
</dbReference>
<evidence type="ECO:0000313" key="3">
    <source>
        <dbReference type="Proteomes" id="UP000081671"/>
    </source>
</evidence>
<organism evidence="3 4">
    <name type="scientific">Dipodomys ordii</name>
    <name type="common">Ord's kangaroo rat</name>
    <dbReference type="NCBI Taxonomy" id="10020"/>
    <lineage>
        <taxon>Eukaryota</taxon>
        <taxon>Metazoa</taxon>
        <taxon>Chordata</taxon>
        <taxon>Craniata</taxon>
        <taxon>Vertebrata</taxon>
        <taxon>Euteleostomi</taxon>
        <taxon>Mammalia</taxon>
        <taxon>Eutheria</taxon>
        <taxon>Euarchontoglires</taxon>
        <taxon>Glires</taxon>
        <taxon>Rodentia</taxon>
        <taxon>Castorimorpha</taxon>
        <taxon>Heteromyidae</taxon>
        <taxon>Dipodomyinae</taxon>
        <taxon>Dipodomys</taxon>
    </lineage>
</organism>
<dbReference type="GeneID" id="105998396"/>